<comment type="cofactor">
    <cofactor evidence="1">
        <name>thiamine diphosphate</name>
        <dbReference type="ChEBI" id="CHEBI:58937"/>
    </cofactor>
</comment>
<dbReference type="InterPro" id="IPR005475">
    <property type="entry name" value="Transketolase-like_Pyr-bd"/>
</dbReference>
<dbReference type="PANTHER" id="PTHR43825:SF1">
    <property type="entry name" value="TRANSKETOLASE-LIKE PYRIMIDINE-BINDING DOMAIN-CONTAINING PROTEIN"/>
    <property type="match status" value="1"/>
</dbReference>
<dbReference type="FunFam" id="3.40.50.970:FF:000129">
    <property type="entry name" value="Transketolase"/>
    <property type="match status" value="1"/>
</dbReference>
<dbReference type="SMART" id="SM00861">
    <property type="entry name" value="Transket_pyr"/>
    <property type="match status" value="1"/>
</dbReference>
<name>R1CTK9_9FIRM</name>
<evidence type="ECO:0000313" key="5">
    <source>
        <dbReference type="EMBL" id="EOD00009.1"/>
    </source>
</evidence>
<dbReference type="Pfam" id="PF02779">
    <property type="entry name" value="Transket_pyr"/>
    <property type="match status" value="1"/>
</dbReference>
<dbReference type="PATRIC" id="fig|1304284.3.peg.1918"/>
<dbReference type="PANTHER" id="PTHR43825">
    <property type="entry name" value="PYRUVATE DEHYDROGENASE E1 COMPONENT"/>
    <property type="match status" value="1"/>
</dbReference>
<protein>
    <submittedName>
        <fullName evidence="5">Transketolase, alpha-subunit</fullName>
        <ecNumber evidence="5">2.2.1.1</ecNumber>
    </submittedName>
</protein>
<dbReference type="InterPro" id="IPR033248">
    <property type="entry name" value="Transketolase_C"/>
</dbReference>
<dbReference type="Pfam" id="PF02780">
    <property type="entry name" value="Transketolase_C"/>
    <property type="match status" value="1"/>
</dbReference>
<evidence type="ECO:0000256" key="2">
    <source>
        <dbReference type="ARBA" id="ARBA00007131"/>
    </source>
</evidence>
<evidence type="ECO:0000313" key="6">
    <source>
        <dbReference type="Proteomes" id="UP000013378"/>
    </source>
</evidence>
<sequence length="311" mass="34047">MTKIMAPRDMHGKVLEELGEENDKIFVLSGDLAAATKVVYFGRKFPDRFLNVGIAEQNMIGIAAGLARVGFIPIVSTFACFAPGRTYDQIRQVIAYSNANVKIMSTHPGLAIGMDGAIHQSLDDIDLMRELPNLVVLAPSDEISTKKAIIKAIEHNGPVYVRIGRKECPTHFSEDKEFEIGKGYTLKGGNDITFMAHGSMVDIMYKAAVEMEKMGVSVRVIEMPSIKPIDKELILKAATETKGIVTGEDHFLYGGLYSAVCEVVSSKIPCIVKGVAVNDTFGESGKPDELYKKYGLTKENVIEKAKEILNI</sequence>
<reference evidence="5 6" key="1">
    <citation type="journal article" date="2015" name="Geomicrobiol. J.">
        <title>Caldisalinibacter kiritimatiensis gen. nov., sp. nov., a moderately thermohalophilic thiosulfate-reducing bacterium from a hypersaline microbial mat.</title>
        <authorList>
            <person name="Ben Hania W."/>
            <person name="Joseph M."/>
            <person name="Fiebig A."/>
            <person name="Bunk B."/>
            <person name="Klenk H.-P."/>
            <person name="Fardeau M.-L."/>
            <person name="Spring S."/>
        </authorList>
    </citation>
    <scope>NUCLEOTIDE SEQUENCE [LARGE SCALE GENOMIC DNA]</scope>
    <source>
        <strain evidence="5 6">L21-TH-D2</strain>
    </source>
</reference>
<evidence type="ECO:0000256" key="1">
    <source>
        <dbReference type="ARBA" id="ARBA00001964"/>
    </source>
</evidence>
<dbReference type="Gene3D" id="3.40.50.920">
    <property type="match status" value="1"/>
</dbReference>
<dbReference type="CDD" id="cd07033">
    <property type="entry name" value="TPP_PYR_DXS_TK_like"/>
    <property type="match status" value="1"/>
</dbReference>
<keyword evidence="6" id="KW-1185">Reference proteome</keyword>
<keyword evidence="5" id="KW-0808">Transferase</keyword>
<keyword evidence="3" id="KW-0786">Thiamine pyrophosphate</keyword>
<proteinExistence type="inferred from homology"/>
<evidence type="ECO:0000256" key="3">
    <source>
        <dbReference type="ARBA" id="ARBA00023052"/>
    </source>
</evidence>
<feature type="domain" description="Transketolase-like pyrimidine-binding" evidence="4">
    <location>
        <begin position="5"/>
        <end position="170"/>
    </location>
</feature>
<dbReference type="Proteomes" id="UP000013378">
    <property type="component" value="Unassembled WGS sequence"/>
</dbReference>
<dbReference type="Gene3D" id="3.40.50.970">
    <property type="match status" value="1"/>
</dbReference>
<dbReference type="EMBL" id="ARZA01000212">
    <property type="protein sequence ID" value="EOD00009.1"/>
    <property type="molecule type" value="Genomic_DNA"/>
</dbReference>
<evidence type="ECO:0000259" key="4">
    <source>
        <dbReference type="SMART" id="SM00861"/>
    </source>
</evidence>
<dbReference type="SUPFAM" id="SSF52518">
    <property type="entry name" value="Thiamin diphosphate-binding fold (THDP-binding)"/>
    <property type="match status" value="1"/>
</dbReference>
<dbReference type="InterPro" id="IPR051157">
    <property type="entry name" value="PDH/Transketolase"/>
</dbReference>
<dbReference type="eggNOG" id="COG3958">
    <property type="taxonomic scope" value="Bacteria"/>
</dbReference>
<dbReference type="RefSeq" id="WP_006314948.1">
    <property type="nucleotide sequence ID" value="NZ_ARZA01000212.1"/>
</dbReference>
<comment type="caution">
    <text evidence="5">The sequence shown here is derived from an EMBL/GenBank/DDBJ whole genome shotgun (WGS) entry which is preliminary data.</text>
</comment>
<accession>R1CTK9</accession>
<dbReference type="InterPro" id="IPR009014">
    <property type="entry name" value="Transketo_C/PFOR_II"/>
</dbReference>
<organism evidence="5 6">
    <name type="scientific">Caldisalinibacter kiritimatiensis</name>
    <dbReference type="NCBI Taxonomy" id="1304284"/>
    <lineage>
        <taxon>Bacteria</taxon>
        <taxon>Bacillati</taxon>
        <taxon>Bacillota</taxon>
        <taxon>Tissierellia</taxon>
        <taxon>Tissierellales</taxon>
        <taxon>Thermohalobacteraceae</taxon>
        <taxon>Caldisalinibacter</taxon>
    </lineage>
</organism>
<dbReference type="SUPFAM" id="SSF52922">
    <property type="entry name" value="TK C-terminal domain-like"/>
    <property type="match status" value="1"/>
</dbReference>
<dbReference type="STRING" id="1304284.L21TH_1952"/>
<dbReference type="InterPro" id="IPR029061">
    <property type="entry name" value="THDP-binding"/>
</dbReference>
<comment type="similarity">
    <text evidence="2">Belongs to the transketolase family.</text>
</comment>
<dbReference type="OrthoDB" id="8732661at2"/>
<dbReference type="EC" id="2.2.1.1" evidence="5"/>
<dbReference type="GO" id="GO:0004802">
    <property type="term" value="F:transketolase activity"/>
    <property type="evidence" value="ECO:0007669"/>
    <property type="project" value="UniProtKB-EC"/>
</dbReference>
<gene>
    <name evidence="5" type="ORF">L21TH_1952</name>
</gene>
<dbReference type="AlphaFoldDB" id="R1CTK9"/>